<organism evidence="2 3">
    <name type="scientific">Longimicrobium terrae</name>
    <dbReference type="NCBI Taxonomy" id="1639882"/>
    <lineage>
        <taxon>Bacteria</taxon>
        <taxon>Pseudomonadati</taxon>
        <taxon>Gemmatimonadota</taxon>
        <taxon>Longimicrobiia</taxon>
        <taxon>Longimicrobiales</taxon>
        <taxon>Longimicrobiaceae</taxon>
        <taxon>Longimicrobium</taxon>
    </lineage>
</organism>
<protein>
    <submittedName>
        <fullName evidence="2">Uncharacterized protein YcfJ</fullName>
    </submittedName>
</protein>
<keyword evidence="1" id="KW-0812">Transmembrane</keyword>
<evidence type="ECO:0000313" key="2">
    <source>
        <dbReference type="EMBL" id="MBB6073563.1"/>
    </source>
</evidence>
<feature type="transmembrane region" description="Helical" evidence="1">
    <location>
        <begin position="24"/>
        <end position="44"/>
    </location>
</feature>
<keyword evidence="1" id="KW-1133">Transmembrane helix</keyword>
<proteinExistence type="predicted"/>
<gene>
    <name evidence="2" type="ORF">HNQ61_005234</name>
</gene>
<dbReference type="Proteomes" id="UP000582837">
    <property type="component" value="Unassembled WGS sequence"/>
</dbReference>
<sequence length="52" mass="5675">MERLLVLIGTAVGGWIGWMIGEPFGMFAAIVGSMVGTGAGLYYGRKIMREYF</sequence>
<accession>A0A841H6I9</accession>
<dbReference type="AlphaFoldDB" id="A0A841H6I9"/>
<dbReference type="RefSeq" id="WP_170034213.1">
    <property type="nucleotide sequence ID" value="NZ_JABDTL010000001.1"/>
</dbReference>
<comment type="caution">
    <text evidence="2">The sequence shown here is derived from an EMBL/GenBank/DDBJ whole genome shotgun (WGS) entry which is preliminary data.</text>
</comment>
<evidence type="ECO:0000256" key="1">
    <source>
        <dbReference type="SAM" id="Phobius"/>
    </source>
</evidence>
<dbReference type="EMBL" id="JACHIA010000026">
    <property type="protein sequence ID" value="MBB6073563.1"/>
    <property type="molecule type" value="Genomic_DNA"/>
</dbReference>
<evidence type="ECO:0000313" key="3">
    <source>
        <dbReference type="Proteomes" id="UP000582837"/>
    </source>
</evidence>
<reference evidence="2 3" key="1">
    <citation type="submission" date="2020-08" db="EMBL/GenBank/DDBJ databases">
        <title>Genomic Encyclopedia of Type Strains, Phase IV (KMG-IV): sequencing the most valuable type-strain genomes for metagenomic binning, comparative biology and taxonomic classification.</title>
        <authorList>
            <person name="Goeker M."/>
        </authorList>
    </citation>
    <scope>NUCLEOTIDE SEQUENCE [LARGE SCALE GENOMIC DNA]</scope>
    <source>
        <strain evidence="2 3">DSM 29007</strain>
    </source>
</reference>
<name>A0A841H6I9_9BACT</name>
<keyword evidence="3" id="KW-1185">Reference proteome</keyword>
<keyword evidence="1" id="KW-0472">Membrane</keyword>